<feature type="compositionally biased region" description="Polar residues" evidence="1">
    <location>
        <begin position="240"/>
        <end position="339"/>
    </location>
</feature>
<comment type="caution">
    <text evidence="4">The sequence shown here is derived from an EMBL/GenBank/DDBJ whole genome shotgun (WGS) entry which is preliminary data.</text>
</comment>
<feature type="region of interest" description="Disordered" evidence="1">
    <location>
        <begin position="232"/>
        <end position="361"/>
    </location>
</feature>
<dbReference type="EMBL" id="AFNW01000349">
    <property type="protein sequence ID" value="EKJ69256.1"/>
    <property type="molecule type" value="Genomic_DNA"/>
</dbReference>
<feature type="compositionally biased region" description="Gly residues" evidence="1">
    <location>
        <begin position="695"/>
        <end position="704"/>
    </location>
</feature>
<protein>
    <recommendedName>
        <fullName evidence="3">WSC domain-containing protein</fullName>
    </recommendedName>
</protein>
<dbReference type="Proteomes" id="UP000007978">
    <property type="component" value="Chromosome 3"/>
</dbReference>
<accession>K3UCR4</accession>
<dbReference type="eggNOG" id="ENOG502QQ7T">
    <property type="taxonomic scope" value="Eukaryota"/>
</dbReference>
<dbReference type="RefSeq" id="XP_009261954.1">
    <property type="nucleotide sequence ID" value="XM_009263679.1"/>
</dbReference>
<feature type="region of interest" description="Disordered" evidence="1">
    <location>
        <begin position="27"/>
        <end position="65"/>
    </location>
</feature>
<feature type="signal peptide" evidence="2">
    <location>
        <begin position="1"/>
        <end position="17"/>
    </location>
</feature>
<reference evidence="4 5" key="1">
    <citation type="journal article" date="2012" name="PLoS Pathog.">
        <title>Comparative pathogenomics reveals horizontally acquired novel virulence genes in fungi infecting cereal hosts.</title>
        <authorList>
            <person name="Gardiner D.M."/>
            <person name="McDonald M.C."/>
            <person name="Covarelli L."/>
            <person name="Solomon P.S."/>
            <person name="Rusu A.G."/>
            <person name="Marshall M."/>
            <person name="Kazan K."/>
            <person name="Chakraborty S."/>
            <person name="McDonald B.A."/>
            <person name="Manners J.M."/>
        </authorList>
    </citation>
    <scope>NUCLEOTIDE SEQUENCE [LARGE SCALE GENOMIC DNA]</scope>
    <source>
        <strain evidence="4 5">CS3096</strain>
    </source>
</reference>
<feature type="region of interest" description="Disordered" evidence="1">
    <location>
        <begin position="641"/>
        <end position="753"/>
    </location>
</feature>
<evidence type="ECO:0000256" key="1">
    <source>
        <dbReference type="SAM" id="MobiDB-lite"/>
    </source>
</evidence>
<dbReference type="GeneID" id="20369179"/>
<dbReference type="Pfam" id="PF01822">
    <property type="entry name" value="WSC"/>
    <property type="match status" value="1"/>
</dbReference>
<evidence type="ECO:0000313" key="5">
    <source>
        <dbReference type="Proteomes" id="UP000007978"/>
    </source>
</evidence>
<feature type="compositionally biased region" description="Gly residues" evidence="1">
    <location>
        <begin position="658"/>
        <end position="684"/>
    </location>
</feature>
<feature type="compositionally biased region" description="Low complexity" evidence="1">
    <location>
        <begin position="27"/>
        <end position="61"/>
    </location>
</feature>
<evidence type="ECO:0000259" key="3">
    <source>
        <dbReference type="PROSITE" id="PS51212"/>
    </source>
</evidence>
<dbReference type="OrthoDB" id="2019572at2759"/>
<dbReference type="KEGG" id="fpu:FPSE_10562"/>
<feature type="compositionally biased region" description="Low complexity" evidence="1">
    <location>
        <begin position="736"/>
        <end position="746"/>
    </location>
</feature>
<dbReference type="HOGENOM" id="CLU_402257_0_0_1"/>
<organism evidence="4 5">
    <name type="scientific">Fusarium pseudograminearum (strain CS3096)</name>
    <name type="common">Wheat and barley crown-rot fungus</name>
    <dbReference type="NCBI Taxonomy" id="1028729"/>
    <lineage>
        <taxon>Eukaryota</taxon>
        <taxon>Fungi</taxon>
        <taxon>Dikarya</taxon>
        <taxon>Ascomycota</taxon>
        <taxon>Pezizomycotina</taxon>
        <taxon>Sordariomycetes</taxon>
        <taxon>Hypocreomycetidae</taxon>
        <taxon>Hypocreales</taxon>
        <taxon>Nectriaceae</taxon>
        <taxon>Fusarium</taxon>
    </lineage>
</organism>
<dbReference type="AlphaFoldDB" id="K3UCR4"/>
<keyword evidence="5" id="KW-1185">Reference proteome</keyword>
<feature type="compositionally biased region" description="Low complexity" evidence="1">
    <location>
        <begin position="685"/>
        <end position="694"/>
    </location>
</feature>
<feature type="domain" description="WSC" evidence="3">
    <location>
        <begin position="369"/>
        <end position="459"/>
    </location>
</feature>
<evidence type="ECO:0000256" key="2">
    <source>
        <dbReference type="SAM" id="SignalP"/>
    </source>
</evidence>
<sequence length="767" mass="78322">MRLSSGLLLACASSAFGQFTRFSNTSTSAVETSTEEPSSITGTTTSTETTTTSLETTTSPSVPDSIELDLRSFTLGQGASFYPPPDGNQILMHPVLSDQPLDRRASPFSPPPPPPPVTPYSFAAKIILPKIEPLPKIWRVNLNVTSSCDDCAGKGKRETRSPCVFEVLVNGEIISADPIVSSSQGALSITTNPIGEKESYELVFRQTCNGEIIDALLSGVTIKGSAGATSKPIPPVNIGPETSSATTNSEGDTIVPTATDSVGFTTNSEGQTISPTDTNSEGATTNSEGETVFPTETQAGDSTNSAGFTTNSQGETIFPTETQTDESTNSAGFTTNSEGETVDPTGTATGTSPSSSSTSPAGFPSDVGAFTLFGCVGSTAGFPAFKLAESNGSMDLDACSILCEGRAYFGVYNTSCYCGDEINAADTSRVNLDRCDIECPGDDSQFCGGESRSDKLRARQTVPNSRLLTVYVAAEAAVTVTDSITQTVTGQETVITTFTTTVTGATGITTQAVTATLVCFSGKCYSSSASDVTVYIFVEINGSECDGQWVYISEPCFCAGGQRYVPQFCTGGSCSSLKVYKAEECHDWYNYNSFFVPSDCAACAEGKAMYQPWENSWGTPDNCNGDVPVCNGYDCPSKSNGGGSHTSGKWNSTAPHGGSQGGASGGSHGGSSGTSQGGSDGGSSSGSHETPNGNSNGGPEGGSSSGANGSPSGASGAGSQPGSHGSNGGGSQDSETGQPSTVPVVVSGGGKQTTSALGLLAILATLL</sequence>
<feature type="compositionally biased region" description="Low complexity" evidence="1">
    <location>
        <begin position="705"/>
        <end position="724"/>
    </location>
</feature>
<feature type="chain" id="PRO_5003866534" description="WSC domain-containing protein" evidence="2">
    <location>
        <begin position="18"/>
        <end position="767"/>
    </location>
</feature>
<proteinExistence type="predicted"/>
<dbReference type="SMART" id="SM00321">
    <property type="entry name" value="WSC"/>
    <property type="match status" value="1"/>
</dbReference>
<feature type="compositionally biased region" description="Low complexity" evidence="1">
    <location>
        <begin position="344"/>
        <end position="361"/>
    </location>
</feature>
<gene>
    <name evidence="4" type="ORF">FPSE_10562</name>
</gene>
<keyword evidence="2" id="KW-0732">Signal</keyword>
<name>K3UCR4_FUSPC</name>
<evidence type="ECO:0000313" key="4">
    <source>
        <dbReference type="EMBL" id="EKJ69256.1"/>
    </source>
</evidence>
<dbReference type="PROSITE" id="PS51212">
    <property type="entry name" value="WSC"/>
    <property type="match status" value="1"/>
</dbReference>
<dbReference type="InterPro" id="IPR002889">
    <property type="entry name" value="WSC_carb-bd"/>
</dbReference>